<dbReference type="Pfam" id="PF06738">
    <property type="entry name" value="ThrE"/>
    <property type="match status" value="1"/>
</dbReference>
<feature type="compositionally biased region" description="Polar residues" evidence="2">
    <location>
        <begin position="82"/>
        <end position="95"/>
    </location>
</feature>
<keyword evidence="3" id="KW-0812">Transmembrane</keyword>
<feature type="transmembrane region" description="Helical" evidence="3">
    <location>
        <begin position="345"/>
        <end position="363"/>
    </location>
</feature>
<comment type="caution">
    <text evidence="5">The sequence shown here is derived from an EMBL/GenBank/DDBJ whole genome shotgun (WGS) entry which is preliminary data.</text>
</comment>
<feature type="transmembrane region" description="Helical" evidence="3">
    <location>
        <begin position="503"/>
        <end position="522"/>
    </location>
</feature>
<dbReference type="AlphaFoldDB" id="A0A8H7F397"/>
<feature type="region of interest" description="Disordered" evidence="2">
    <location>
        <begin position="1"/>
        <end position="160"/>
    </location>
</feature>
<dbReference type="InterPro" id="IPR051361">
    <property type="entry name" value="ThrE/Ser_Exporter"/>
</dbReference>
<feature type="domain" description="Threonine/serine exporter-like N-terminal" evidence="4">
    <location>
        <begin position="186"/>
        <end position="428"/>
    </location>
</feature>
<evidence type="ECO:0000313" key="6">
    <source>
        <dbReference type="Proteomes" id="UP000629468"/>
    </source>
</evidence>
<evidence type="ECO:0000256" key="3">
    <source>
        <dbReference type="SAM" id="Phobius"/>
    </source>
</evidence>
<dbReference type="PANTHER" id="PTHR31082">
    <property type="entry name" value="PHEROMONE-REGULATED MEMBRANE PROTEIN 10"/>
    <property type="match status" value="1"/>
</dbReference>
<feature type="transmembrane region" description="Helical" evidence="3">
    <location>
        <begin position="559"/>
        <end position="576"/>
    </location>
</feature>
<name>A0A8H7F397_AGABI</name>
<dbReference type="EMBL" id="JABXXO010000006">
    <property type="protein sequence ID" value="KAF7776031.1"/>
    <property type="molecule type" value="Genomic_DNA"/>
</dbReference>
<feature type="transmembrane region" description="Helical" evidence="3">
    <location>
        <begin position="369"/>
        <end position="390"/>
    </location>
</feature>
<feature type="transmembrane region" description="Helical" evidence="3">
    <location>
        <begin position="583"/>
        <end position="605"/>
    </location>
</feature>
<evidence type="ECO:0000256" key="2">
    <source>
        <dbReference type="SAM" id="MobiDB-lite"/>
    </source>
</evidence>
<dbReference type="InterPro" id="IPR010619">
    <property type="entry name" value="ThrE-like_N"/>
</dbReference>
<evidence type="ECO:0000256" key="1">
    <source>
        <dbReference type="ARBA" id="ARBA00034125"/>
    </source>
</evidence>
<organism evidence="5 6">
    <name type="scientific">Agaricus bisporus var. burnettii</name>
    <dbReference type="NCBI Taxonomy" id="192524"/>
    <lineage>
        <taxon>Eukaryota</taxon>
        <taxon>Fungi</taxon>
        <taxon>Dikarya</taxon>
        <taxon>Basidiomycota</taxon>
        <taxon>Agaricomycotina</taxon>
        <taxon>Agaricomycetes</taxon>
        <taxon>Agaricomycetidae</taxon>
        <taxon>Agaricales</taxon>
        <taxon>Agaricineae</taxon>
        <taxon>Agaricaceae</taxon>
        <taxon>Agaricus</taxon>
    </lineage>
</organism>
<sequence>MDPQRPESSRSDKYSFSSYQHPSEIPPPGNVAGMERTRVPPPQGATADEVEEGPSQLVQNRTDRIMRRKGYLSGVKDWYDNINRSPDTEPTSAVTSEDPPSPSDRRNARPKHLGREPSMYSVNSLGSDMVEPTEDSRSKSDESGPAEDVDDLEKNTLRQMDYKTRRKHLTRTKIEYNVTSMINRQDFLNKLAKALMTFGAPSHRIESQLCAAARILEVEAEFIHFPGVIICSFGDQELGTSETHFIKSGGRLSLGALHKVHQIYREVVHDEISAKKAVAGLDALMEAPPVYSVPFRCFLALCLSALICPLAFGGSFVDMWIAGASACVLSVLQLCVATKSALYTNVFEITVAILVSFVARGLSAIRSQIFCYTAISSAGIIGILPGYLILISSLELASKNIVCGSVKMVYALIYTLFLGFGLQIGSDFYLLLDPPFRSQLEEVASSISSSVTLAGTWMADNSSTVAVPLDGTWIFNHNVSPTQYDIVNGCYRPHSFPWFLRPFPTWTSFIIVPLFSLLSSLANLQPFRSKQLPVMVVISCCSYASNKIANHYIFNRSDVVSAIGAFTVGLLGNVYSRKMGGTAFTSMVTGVLFLVPSGLSSAGGITANGNGIDIGGAMIAVTIGITVGLFMSQALVYTFGNRKNAAVFSF</sequence>
<evidence type="ECO:0000313" key="5">
    <source>
        <dbReference type="EMBL" id="KAF7776031.1"/>
    </source>
</evidence>
<evidence type="ECO:0000259" key="4">
    <source>
        <dbReference type="Pfam" id="PF06738"/>
    </source>
</evidence>
<keyword evidence="3" id="KW-1133">Transmembrane helix</keyword>
<proteinExistence type="inferred from homology"/>
<feature type="transmembrane region" description="Helical" evidence="3">
    <location>
        <begin position="534"/>
        <end position="553"/>
    </location>
</feature>
<comment type="similarity">
    <text evidence="1">Belongs to the ThrE exporter (TC 2.A.79) family.</text>
</comment>
<dbReference type="GO" id="GO:0022857">
    <property type="term" value="F:transmembrane transporter activity"/>
    <property type="evidence" value="ECO:0007669"/>
    <property type="project" value="InterPro"/>
</dbReference>
<feature type="transmembrane region" description="Helical" evidence="3">
    <location>
        <begin position="319"/>
        <end position="338"/>
    </location>
</feature>
<keyword evidence="3" id="KW-0472">Membrane</keyword>
<feature type="transmembrane region" description="Helical" evidence="3">
    <location>
        <begin position="411"/>
        <end position="432"/>
    </location>
</feature>
<reference evidence="5 6" key="1">
    <citation type="journal article" name="Sci. Rep.">
        <title>Telomere-to-telomere assembled and centromere annotated genomes of the two main subspecies of the button mushroom Agaricus bisporus reveal especially polymorphic chromosome ends.</title>
        <authorList>
            <person name="Sonnenberg A.S.M."/>
            <person name="Sedaghat-Telgerd N."/>
            <person name="Lavrijssen B."/>
            <person name="Ohm R.A."/>
            <person name="Hendrickx P.M."/>
            <person name="Scholtmeijer K."/>
            <person name="Baars J.J.P."/>
            <person name="van Peer A."/>
        </authorList>
    </citation>
    <scope>NUCLEOTIDE SEQUENCE [LARGE SCALE GENOMIC DNA]</scope>
    <source>
        <strain evidence="5 6">H119_p4</strain>
    </source>
</reference>
<gene>
    <name evidence="5" type="ORF">Agabi119p4_4424</name>
</gene>
<protein>
    <recommendedName>
        <fullName evidence="4">Threonine/serine exporter-like N-terminal domain-containing protein</fullName>
    </recommendedName>
</protein>
<accession>A0A8H7F397</accession>
<feature type="compositionally biased region" description="Basic and acidic residues" evidence="2">
    <location>
        <begin position="1"/>
        <end position="13"/>
    </location>
</feature>
<feature type="transmembrane region" description="Helical" evidence="3">
    <location>
        <begin position="617"/>
        <end position="640"/>
    </location>
</feature>
<dbReference type="PANTHER" id="PTHR31082:SF4">
    <property type="entry name" value="PHEROMONE-REGULATED MEMBRANE PROTEIN 10"/>
    <property type="match status" value="1"/>
</dbReference>
<dbReference type="Proteomes" id="UP000629468">
    <property type="component" value="Unassembled WGS sequence"/>
</dbReference>